<dbReference type="EMBL" id="BART01037226">
    <property type="protein sequence ID" value="GAH06117.1"/>
    <property type="molecule type" value="Genomic_DNA"/>
</dbReference>
<dbReference type="GO" id="GO:0005886">
    <property type="term" value="C:plasma membrane"/>
    <property type="evidence" value="ECO:0007669"/>
    <property type="project" value="UniProtKB-SubCell"/>
</dbReference>
<feature type="non-terminal residue" evidence="3">
    <location>
        <position position="1"/>
    </location>
</feature>
<organism evidence="3">
    <name type="scientific">marine sediment metagenome</name>
    <dbReference type="NCBI Taxonomy" id="412755"/>
    <lineage>
        <taxon>unclassified sequences</taxon>
        <taxon>metagenomes</taxon>
        <taxon>ecological metagenomes</taxon>
    </lineage>
</organism>
<dbReference type="PANTHER" id="PTHR43839:SF1">
    <property type="entry name" value="OPPC IN A BINDING PROTEIN-DEPENDENT TRANSPORT SYSTEM"/>
    <property type="match status" value="1"/>
</dbReference>
<gene>
    <name evidence="3" type="ORF">S01H4_62387</name>
</gene>
<accession>X1CEP7</accession>
<keyword evidence="1" id="KW-0472">Membrane</keyword>
<feature type="domain" description="Oligopeptide transport permease C-like N-terminal" evidence="2">
    <location>
        <begin position="8"/>
        <end position="49"/>
    </location>
</feature>
<dbReference type="InterPro" id="IPR025966">
    <property type="entry name" value="OppC_N"/>
</dbReference>
<reference evidence="3" key="1">
    <citation type="journal article" date="2014" name="Front. Microbiol.">
        <title>High frequency of phylogenetically diverse reductive dehalogenase-homologous genes in deep subseafloor sedimentary metagenomes.</title>
        <authorList>
            <person name="Kawai M."/>
            <person name="Futagami T."/>
            <person name="Toyoda A."/>
            <person name="Takaki Y."/>
            <person name="Nishi S."/>
            <person name="Hori S."/>
            <person name="Arai W."/>
            <person name="Tsubouchi T."/>
            <person name="Morono Y."/>
            <person name="Uchiyama I."/>
            <person name="Ito T."/>
            <person name="Fujiyama A."/>
            <person name="Inagaki F."/>
            <person name="Takami H."/>
        </authorList>
    </citation>
    <scope>NUCLEOTIDE SEQUENCE</scope>
    <source>
        <strain evidence="3">Expedition CK06-06</strain>
    </source>
</reference>
<dbReference type="PANTHER" id="PTHR43839">
    <property type="entry name" value="OPPC IN A BINDING PROTEIN-DEPENDENT TRANSPORT SYSTEM"/>
    <property type="match status" value="1"/>
</dbReference>
<evidence type="ECO:0000259" key="2">
    <source>
        <dbReference type="Pfam" id="PF12911"/>
    </source>
</evidence>
<protein>
    <recommendedName>
        <fullName evidence="2">Oligopeptide transport permease C-like N-terminal domain-containing protein</fullName>
    </recommendedName>
</protein>
<feature type="transmembrane region" description="Helical" evidence="1">
    <location>
        <begin position="12"/>
        <end position="33"/>
    </location>
</feature>
<evidence type="ECO:0000256" key="1">
    <source>
        <dbReference type="SAM" id="Phobius"/>
    </source>
</evidence>
<sequence length="158" mass="18144">ATHPPQVVRHKLAMGAMAVLLILYFFAIFAEFISPYDPRIYDRNKLFCPPQQLHFFDEQGNFYLRPFVYEAVLTINRETLSEDYFIDKSSKKFLYFFVRGSPYKLWGLFKNDIHLFGLREGKAFLLGTDGLGRDMVSRIIYGGRVSLSIGLVGVAISS</sequence>
<comment type="caution">
    <text evidence="3">The sequence shown here is derived from an EMBL/GenBank/DDBJ whole genome shotgun (WGS) entry which is preliminary data.</text>
</comment>
<dbReference type="Pfam" id="PF12911">
    <property type="entry name" value="OppC_N"/>
    <property type="match status" value="1"/>
</dbReference>
<keyword evidence="1" id="KW-0812">Transmembrane</keyword>
<proteinExistence type="predicted"/>
<dbReference type="AlphaFoldDB" id="X1CEP7"/>
<feature type="non-terminal residue" evidence="3">
    <location>
        <position position="158"/>
    </location>
</feature>
<evidence type="ECO:0000313" key="3">
    <source>
        <dbReference type="EMBL" id="GAH06117.1"/>
    </source>
</evidence>
<keyword evidence="1" id="KW-1133">Transmembrane helix</keyword>
<name>X1CEP7_9ZZZZ</name>